<dbReference type="EMBL" id="LXQA010010225">
    <property type="protein sequence ID" value="MCH86384.1"/>
    <property type="molecule type" value="Genomic_DNA"/>
</dbReference>
<evidence type="ECO:0000313" key="2">
    <source>
        <dbReference type="Proteomes" id="UP000265520"/>
    </source>
</evidence>
<dbReference type="PANTHER" id="PTHR33710:SF64">
    <property type="entry name" value="ENDONUCLEASE_EXONUCLEASE_PHOSPHATASE DOMAIN-CONTAINING PROTEIN"/>
    <property type="match status" value="1"/>
</dbReference>
<keyword evidence="2" id="KW-1185">Reference proteome</keyword>
<accession>A0A392MJE8</accession>
<gene>
    <name evidence="1" type="ORF">A2U01_0007241</name>
</gene>
<keyword evidence="1" id="KW-0808">Transferase</keyword>
<proteinExistence type="predicted"/>
<organism evidence="1 2">
    <name type="scientific">Trifolium medium</name>
    <dbReference type="NCBI Taxonomy" id="97028"/>
    <lineage>
        <taxon>Eukaryota</taxon>
        <taxon>Viridiplantae</taxon>
        <taxon>Streptophyta</taxon>
        <taxon>Embryophyta</taxon>
        <taxon>Tracheophyta</taxon>
        <taxon>Spermatophyta</taxon>
        <taxon>Magnoliopsida</taxon>
        <taxon>eudicotyledons</taxon>
        <taxon>Gunneridae</taxon>
        <taxon>Pentapetalae</taxon>
        <taxon>rosids</taxon>
        <taxon>fabids</taxon>
        <taxon>Fabales</taxon>
        <taxon>Fabaceae</taxon>
        <taxon>Papilionoideae</taxon>
        <taxon>50 kb inversion clade</taxon>
        <taxon>NPAAA clade</taxon>
        <taxon>Hologalegina</taxon>
        <taxon>IRL clade</taxon>
        <taxon>Trifolieae</taxon>
        <taxon>Trifolium</taxon>
    </lineage>
</organism>
<dbReference type="Gene3D" id="3.60.10.10">
    <property type="entry name" value="Endonuclease/exonuclease/phosphatase"/>
    <property type="match status" value="1"/>
</dbReference>
<keyword evidence="1" id="KW-0418">Kinase</keyword>
<reference evidence="1 2" key="1">
    <citation type="journal article" date="2018" name="Front. Plant Sci.">
        <title>Red Clover (Trifolium pratense) and Zigzag Clover (T. medium) - A Picture of Genomic Similarities and Differences.</title>
        <authorList>
            <person name="Dluhosova J."/>
            <person name="Istvanek J."/>
            <person name="Nedelnik J."/>
            <person name="Repkova J."/>
        </authorList>
    </citation>
    <scope>NUCLEOTIDE SEQUENCE [LARGE SCALE GENOMIC DNA]</scope>
    <source>
        <strain evidence="2">cv. 10/8</strain>
        <tissue evidence="1">Leaf</tissue>
    </source>
</reference>
<dbReference type="SUPFAM" id="SSF56219">
    <property type="entry name" value="DNase I-like"/>
    <property type="match status" value="1"/>
</dbReference>
<name>A0A392MJE8_9FABA</name>
<dbReference type="Proteomes" id="UP000265520">
    <property type="component" value="Unassembled WGS sequence"/>
</dbReference>
<comment type="caution">
    <text evidence="1">The sequence shown here is derived from an EMBL/GenBank/DDBJ whole genome shotgun (WGS) entry which is preliminary data.</text>
</comment>
<evidence type="ECO:0000313" key="1">
    <source>
        <dbReference type="EMBL" id="MCH86384.1"/>
    </source>
</evidence>
<protein>
    <submittedName>
        <fullName evidence="1">Cysteine-rich receptor-like protein kinase</fullName>
    </submittedName>
</protein>
<dbReference type="AlphaFoldDB" id="A0A392MJE8"/>
<sequence>MWDSNKGSLIASFQGPGHVGVVLSWGVKNLKCVIVNVYAPCSLQAKIALWVDLLVVRKAYMVDYFCMVGDFNSIRSVDERKGVVPRSVVLEDTRVFNIFVDNLGLVDLPLMGRKFSWMQPNGRCMSRLDRMLVSEKWLVEWGAVSLWGLKRDVSDHCPLVTRFNDHDWGPKPFRFNSHWLNNKAFSKVIEREWASYQVSGWSGFVLKEKLKRLKVALRSWNKDVYGNIDLKINDLTKDIESLELGGEWEGLSEDDLLVRKDKFNQLWLLLKSKDSM</sequence>
<dbReference type="InterPro" id="IPR036691">
    <property type="entry name" value="Endo/exonu/phosph_ase_sf"/>
</dbReference>
<keyword evidence="1" id="KW-0675">Receptor</keyword>
<dbReference type="GO" id="GO:0016301">
    <property type="term" value="F:kinase activity"/>
    <property type="evidence" value="ECO:0007669"/>
    <property type="project" value="UniProtKB-KW"/>
</dbReference>
<dbReference type="PANTHER" id="PTHR33710">
    <property type="entry name" value="BNAC02G09200D PROTEIN"/>
    <property type="match status" value="1"/>
</dbReference>
<feature type="non-terminal residue" evidence="1">
    <location>
        <position position="276"/>
    </location>
</feature>